<keyword evidence="4" id="KW-0547">Nucleotide-binding</keyword>
<dbReference type="GO" id="GO:0004827">
    <property type="term" value="F:proline-tRNA ligase activity"/>
    <property type="evidence" value="ECO:0007669"/>
    <property type="project" value="UniProtKB-EC"/>
</dbReference>
<dbReference type="OrthoDB" id="1350766at2759"/>
<dbReference type="InterPro" id="IPR006195">
    <property type="entry name" value="aa-tRNA-synth_II"/>
</dbReference>
<dbReference type="Proteomes" id="UP000297716">
    <property type="component" value="Unassembled WGS sequence"/>
</dbReference>
<dbReference type="EMBL" id="SKBN01000289">
    <property type="protein sequence ID" value="TGJ79421.1"/>
    <property type="molecule type" value="Genomic_DNA"/>
</dbReference>
<dbReference type="InterPro" id="IPR004154">
    <property type="entry name" value="Anticodon-bd"/>
</dbReference>
<dbReference type="Gene3D" id="3.30.930.10">
    <property type="entry name" value="Bira Bifunctional Protein, Domain 2"/>
    <property type="match status" value="1"/>
</dbReference>
<evidence type="ECO:0000256" key="8">
    <source>
        <dbReference type="ARBA" id="ARBA00029731"/>
    </source>
</evidence>
<dbReference type="AlphaFoldDB" id="A0A4Z0YJA6"/>
<dbReference type="CDD" id="cd00862">
    <property type="entry name" value="ProRS_anticodon_zinc"/>
    <property type="match status" value="1"/>
</dbReference>
<dbReference type="InterPro" id="IPR004499">
    <property type="entry name" value="Pro-tRNA-ligase_IIa_arc-type"/>
</dbReference>
<evidence type="ECO:0000256" key="3">
    <source>
        <dbReference type="ARBA" id="ARBA00022598"/>
    </source>
</evidence>
<dbReference type="Pfam" id="PF00587">
    <property type="entry name" value="tRNA-synt_2b"/>
    <property type="match status" value="1"/>
</dbReference>
<evidence type="ECO:0000256" key="2">
    <source>
        <dbReference type="ARBA" id="ARBA00012831"/>
    </source>
</evidence>
<evidence type="ECO:0000313" key="13">
    <source>
        <dbReference type="Proteomes" id="UP000297716"/>
    </source>
</evidence>
<dbReference type="Pfam" id="PF09180">
    <property type="entry name" value="ProRS-C_1"/>
    <property type="match status" value="1"/>
</dbReference>
<dbReference type="InterPro" id="IPR045864">
    <property type="entry name" value="aa-tRNA-synth_II/BPL/LPL"/>
</dbReference>
<evidence type="ECO:0000256" key="5">
    <source>
        <dbReference type="ARBA" id="ARBA00022840"/>
    </source>
</evidence>
<dbReference type="SMART" id="SM00946">
    <property type="entry name" value="ProRS-C_1"/>
    <property type="match status" value="1"/>
</dbReference>
<keyword evidence="7" id="KW-0030">Aminoacyl-tRNA synthetase</keyword>
<dbReference type="STRING" id="37992.A0A4Z0YJA6"/>
<dbReference type="Gene3D" id="3.40.50.800">
    <property type="entry name" value="Anticodon-binding domain"/>
    <property type="match status" value="1"/>
</dbReference>
<evidence type="ECO:0000256" key="1">
    <source>
        <dbReference type="ARBA" id="ARBA00008226"/>
    </source>
</evidence>
<name>A0A4Z0YJA6_9PEZI</name>
<evidence type="ECO:0000259" key="11">
    <source>
        <dbReference type="PROSITE" id="PS50862"/>
    </source>
</evidence>
<comment type="caution">
    <text evidence="12">The sequence shown here is derived from an EMBL/GenBank/DDBJ whole genome shotgun (WGS) entry which is preliminary data.</text>
</comment>
<feature type="domain" description="Aminoacyl-transfer RNA synthetases class-II family profile" evidence="11">
    <location>
        <begin position="68"/>
        <end position="309"/>
    </location>
</feature>
<evidence type="ECO:0000256" key="7">
    <source>
        <dbReference type="ARBA" id="ARBA00023146"/>
    </source>
</evidence>
<dbReference type="InterPro" id="IPR017449">
    <property type="entry name" value="Pro-tRNA_synth_II"/>
</dbReference>
<reference evidence="12 13" key="1">
    <citation type="submission" date="2019-03" db="EMBL/GenBank/DDBJ databases">
        <title>Draft genome sequence of Xylaria hypoxylon DSM 108379, a ubiquitous saprotrophic-parasitic fungi on hardwood.</title>
        <authorList>
            <person name="Buettner E."/>
            <person name="Leonhardt S."/>
            <person name="Gebauer A.M."/>
            <person name="Liers C."/>
            <person name="Hofrichter M."/>
            <person name="Kellner H."/>
        </authorList>
    </citation>
    <scope>NUCLEOTIDE SEQUENCE [LARGE SCALE GENOMIC DNA]</scope>
    <source>
        <strain evidence="12 13">DSM 108379</strain>
    </source>
</reference>
<organism evidence="12 13">
    <name type="scientific">Xylaria hypoxylon</name>
    <dbReference type="NCBI Taxonomy" id="37992"/>
    <lineage>
        <taxon>Eukaryota</taxon>
        <taxon>Fungi</taxon>
        <taxon>Dikarya</taxon>
        <taxon>Ascomycota</taxon>
        <taxon>Pezizomycotina</taxon>
        <taxon>Sordariomycetes</taxon>
        <taxon>Xylariomycetidae</taxon>
        <taxon>Xylariales</taxon>
        <taxon>Xylariaceae</taxon>
        <taxon>Xylaria</taxon>
    </lineage>
</organism>
<keyword evidence="3" id="KW-0436">Ligase</keyword>
<dbReference type="InterPro" id="IPR036621">
    <property type="entry name" value="Anticodon-bd_dom_sf"/>
</dbReference>
<proteinExistence type="inferred from homology"/>
<dbReference type="SUPFAM" id="SSF64586">
    <property type="entry name" value="C-terminal domain of ProRS"/>
    <property type="match status" value="1"/>
</dbReference>
<dbReference type="EC" id="6.1.1.15" evidence="2"/>
<comment type="catalytic activity">
    <reaction evidence="9">
        <text>tRNA(Pro) + L-proline + ATP = L-prolyl-tRNA(Pro) + AMP + diphosphate</text>
        <dbReference type="Rhea" id="RHEA:14305"/>
        <dbReference type="Rhea" id="RHEA-COMP:9700"/>
        <dbReference type="Rhea" id="RHEA-COMP:9702"/>
        <dbReference type="ChEBI" id="CHEBI:30616"/>
        <dbReference type="ChEBI" id="CHEBI:33019"/>
        <dbReference type="ChEBI" id="CHEBI:60039"/>
        <dbReference type="ChEBI" id="CHEBI:78442"/>
        <dbReference type="ChEBI" id="CHEBI:78532"/>
        <dbReference type="ChEBI" id="CHEBI:456215"/>
        <dbReference type="EC" id="6.1.1.15"/>
    </reaction>
</comment>
<dbReference type="PANTHER" id="PTHR43382:SF2">
    <property type="entry name" value="BIFUNCTIONAL GLUTAMATE_PROLINE--TRNA LIGASE"/>
    <property type="match status" value="1"/>
</dbReference>
<dbReference type="GO" id="GO:0017101">
    <property type="term" value="C:aminoacyl-tRNA synthetase multienzyme complex"/>
    <property type="evidence" value="ECO:0007669"/>
    <property type="project" value="TreeGrafter"/>
</dbReference>
<dbReference type="GO" id="GO:0005737">
    <property type="term" value="C:cytoplasm"/>
    <property type="evidence" value="ECO:0007669"/>
    <property type="project" value="InterPro"/>
</dbReference>
<dbReference type="GO" id="GO:0006433">
    <property type="term" value="P:prolyl-tRNA aminoacylation"/>
    <property type="evidence" value="ECO:0007669"/>
    <property type="project" value="InterPro"/>
</dbReference>
<evidence type="ECO:0000256" key="10">
    <source>
        <dbReference type="SAM" id="MobiDB-lite"/>
    </source>
</evidence>
<dbReference type="InterPro" id="IPR002314">
    <property type="entry name" value="aa-tRNA-synt_IIb"/>
</dbReference>
<keyword evidence="6" id="KW-0648">Protein biosynthesis</keyword>
<dbReference type="PRINTS" id="PR01046">
    <property type="entry name" value="TRNASYNTHPRO"/>
</dbReference>
<dbReference type="InterPro" id="IPR002316">
    <property type="entry name" value="Pro-tRNA-ligase_IIa"/>
</dbReference>
<dbReference type="Pfam" id="PF03129">
    <property type="entry name" value="HGTP_anticodon"/>
    <property type="match status" value="1"/>
</dbReference>
<comment type="similarity">
    <text evidence="1">Belongs to the class-II aminoacyl-tRNA synthetase family.</text>
</comment>
<accession>A0A4Z0YJA6</accession>
<evidence type="ECO:0000256" key="9">
    <source>
        <dbReference type="ARBA" id="ARBA00047671"/>
    </source>
</evidence>
<evidence type="ECO:0000256" key="6">
    <source>
        <dbReference type="ARBA" id="ARBA00022917"/>
    </source>
</evidence>
<dbReference type="InterPro" id="IPR016061">
    <property type="entry name" value="Pro-tRNA_ligase_II_C"/>
</dbReference>
<dbReference type="SUPFAM" id="SSF52954">
    <property type="entry name" value="Class II aaRS ABD-related"/>
    <property type="match status" value="1"/>
</dbReference>
<dbReference type="FunFam" id="3.30.110.30:FF:000001">
    <property type="entry name" value="Bifunctional glutamate/proline--tRNA ligase"/>
    <property type="match status" value="1"/>
</dbReference>
<keyword evidence="5" id="KW-0067">ATP-binding</keyword>
<sequence>MAPPPAKATGKQAKKPPVVPLNNGISVTKEANFSQWYQEVVTKCELVEYYTEVGSAYTDELFSKASSMHIWNTIRTWFQNRIEQMGVEETSFPMFLSAKSLEKEKEHVEGFAPELAWVTRAGDKDLEVPVAVRPTSEAVMYPYYAKWIRSHRDLPFRLNQWNSVVRWETKQTTPFLRSREFMWQEGHTAHLTEQLAEKEVLEILELYAGVYEQLLAVPVVRGKYVVAFSRFVPILIWVSLTYPDLAIGRQKTKNSPADIGHRRVKDLSRLQDAVYKEQLLISFPSALGQNFSKMFDITVEDPNQKGEKIFVWQNSWGLSTRVIGVMVMIHSDNKGLVLPPRVSKFQVVIIPVGLTAKTTDEVRENLAKQVQDLAGSLKEIQVRTEVDNREGYTPGFKFADWEMKGVPLRLEFGPKDAANSVVTYSRRDTGFKGTIPLAEVASQVPALLEKIQQDMYDKANEDFTSHRLIINDWTEVIPALNARNVVVIPFCGEPSCEELIKEKTKSDEHRELGPDGKPQPSMGMKSLCIPFDQPSGLVQGETKCLNPECGKFAKSWVMFGRSY</sequence>
<dbReference type="GO" id="GO:0005524">
    <property type="term" value="F:ATP binding"/>
    <property type="evidence" value="ECO:0007669"/>
    <property type="project" value="UniProtKB-KW"/>
</dbReference>
<dbReference type="SUPFAM" id="SSF55681">
    <property type="entry name" value="Class II aaRS and biotin synthetases"/>
    <property type="match status" value="1"/>
</dbReference>
<dbReference type="FunFam" id="3.40.50.800:FF:000005">
    <property type="entry name" value="bifunctional glutamate/proline--tRNA ligase"/>
    <property type="match status" value="1"/>
</dbReference>
<evidence type="ECO:0000313" key="12">
    <source>
        <dbReference type="EMBL" id="TGJ79421.1"/>
    </source>
</evidence>
<evidence type="ECO:0000256" key="4">
    <source>
        <dbReference type="ARBA" id="ARBA00022741"/>
    </source>
</evidence>
<dbReference type="Gene3D" id="3.30.110.30">
    <property type="entry name" value="C-terminal domain of ProRS"/>
    <property type="match status" value="1"/>
</dbReference>
<dbReference type="PANTHER" id="PTHR43382">
    <property type="entry name" value="PROLYL-TRNA SYNTHETASE"/>
    <property type="match status" value="1"/>
</dbReference>
<feature type="compositionally biased region" description="Basic and acidic residues" evidence="10">
    <location>
        <begin position="503"/>
        <end position="514"/>
    </location>
</feature>
<keyword evidence="13" id="KW-1185">Reference proteome</keyword>
<protein>
    <recommendedName>
        <fullName evidence="2">proline--tRNA ligase</fullName>
        <ecNumber evidence="2">6.1.1.15</ecNumber>
    </recommendedName>
    <alternativeName>
        <fullName evidence="8">Prolyl-tRNA synthetase</fullName>
    </alternativeName>
</protein>
<feature type="region of interest" description="Disordered" evidence="10">
    <location>
        <begin position="503"/>
        <end position="524"/>
    </location>
</feature>
<gene>
    <name evidence="12" type="ORF">E0Z10_g9343</name>
</gene>
<dbReference type="PROSITE" id="PS50862">
    <property type="entry name" value="AA_TRNA_LIGASE_II"/>
    <property type="match status" value="1"/>
</dbReference>